<dbReference type="InterPro" id="IPR009056">
    <property type="entry name" value="Cyt_c-like_dom"/>
</dbReference>
<evidence type="ECO:0000256" key="2">
    <source>
        <dbReference type="ARBA" id="ARBA00022475"/>
    </source>
</evidence>
<accession>A0ABW0RKW7</accession>
<dbReference type="SUPFAM" id="SSF46626">
    <property type="entry name" value="Cytochrome c"/>
    <property type="match status" value="3"/>
</dbReference>
<comment type="caution">
    <text evidence="12">The sequence shown here is derived from an EMBL/GenBank/DDBJ whole genome shotgun (WGS) entry which is preliminary data.</text>
</comment>
<dbReference type="PANTHER" id="PTHR35008:SF8">
    <property type="entry name" value="ALCOHOL DEHYDROGENASE CYTOCHROME C SUBUNIT"/>
    <property type="match status" value="1"/>
</dbReference>
<evidence type="ECO:0000256" key="5">
    <source>
        <dbReference type="ARBA" id="ARBA00022729"/>
    </source>
</evidence>
<dbReference type="Pfam" id="PF13442">
    <property type="entry name" value="Cytochrome_CBB3"/>
    <property type="match status" value="1"/>
</dbReference>
<keyword evidence="8 10" id="KW-0472">Membrane</keyword>
<evidence type="ECO:0000256" key="1">
    <source>
        <dbReference type="ARBA" id="ARBA00004236"/>
    </source>
</evidence>
<dbReference type="Pfam" id="PF00034">
    <property type="entry name" value="Cytochrom_C"/>
    <property type="match status" value="1"/>
</dbReference>
<keyword evidence="4 9" id="KW-0479">Metal-binding</keyword>
<gene>
    <name evidence="12" type="ORF">ACFPQA_10200</name>
</gene>
<evidence type="ECO:0000313" key="12">
    <source>
        <dbReference type="EMBL" id="MFC5545427.1"/>
    </source>
</evidence>
<keyword evidence="6" id="KW-0677">Repeat</keyword>
<evidence type="ECO:0000256" key="3">
    <source>
        <dbReference type="ARBA" id="ARBA00022617"/>
    </source>
</evidence>
<dbReference type="InterPro" id="IPR014353">
    <property type="entry name" value="Membr-bd_ADH_cyt_c"/>
</dbReference>
<evidence type="ECO:0000256" key="6">
    <source>
        <dbReference type="ARBA" id="ARBA00022737"/>
    </source>
</evidence>
<dbReference type="RefSeq" id="WP_248156246.1">
    <property type="nucleotide sequence ID" value="NZ_JAKZAJ010000002.1"/>
</dbReference>
<dbReference type="Gene3D" id="1.10.760.10">
    <property type="entry name" value="Cytochrome c-like domain"/>
    <property type="match status" value="2"/>
</dbReference>
<reference evidence="13" key="1">
    <citation type="journal article" date="2019" name="Int. J. Syst. Evol. Microbiol.">
        <title>The Global Catalogue of Microorganisms (GCM) 10K type strain sequencing project: providing services to taxonomists for standard genome sequencing and annotation.</title>
        <authorList>
            <consortium name="The Broad Institute Genomics Platform"/>
            <consortium name="The Broad Institute Genome Sequencing Center for Infectious Disease"/>
            <person name="Wu L."/>
            <person name="Ma J."/>
        </authorList>
    </citation>
    <scope>NUCLEOTIDE SEQUENCE [LARGE SCALE GENOMIC DNA]</scope>
    <source>
        <strain evidence="13">CGMCC 4.1799</strain>
    </source>
</reference>
<feature type="transmembrane region" description="Helical" evidence="10">
    <location>
        <begin position="5"/>
        <end position="22"/>
    </location>
</feature>
<feature type="domain" description="Cytochrome c" evidence="11">
    <location>
        <begin position="320"/>
        <end position="407"/>
    </location>
</feature>
<name>A0ABW0RKW7_9GAMM</name>
<comment type="subcellular location">
    <subcellularLocation>
        <location evidence="1">Cell membrane</location>
    </subcellularLocation>
</comment>
<protein>
    <submittedName>
        <fullName evidence="12">C-type cytochrome</fullName>
    </submittedName>
</protein>
<evidence type="ECO:0000256" key="10">
    <source>
        <dbReference type="SAM" id="Phobius"/>
    </source>
</evidence>
<evidence type="ECO:0000313" key="13">
    <source>
        <dbReference type="Proteomes" id="UP001596055"/>
    </source>
</evidence>
<evidence type="ECO:0000256" key="9">
    <source>
        <dbReference type="PROSITE-ProRule" id="PRU00433"/>
    </source>
</evidence>
<feature type="domain" description="Cytochrome c" evidence="11">
    <location>
        <begin position="185"/>
        <end position="293"/>
    </location>
</feature>
<evidence type="ECO:0000256" key="4">
    <source>
        <dbReference type="ARBA" id="ARBA00022723"/>
    </source>
</evidence>
<keyword evidence="3 9" id="KW-0349">Heme</keyword>
<dbReference type="InterPro" id="IPR036909">
    <property type="entry name" value="Cyt_c-like_dom_sf"/>
</dbReference>
<dbReference type="PANTHER" id="PTHR35008">
    <property type="entry name" value="BLL4482 PROTEIN-RELATED"/>
    <property type="match status" value="1"/>
</dbReference>
<feature type="domain" description="Cytochrome c" evidence="11">
    <location>
        <begin position="40"/>
        <end position="143"/>
    </location>
</feature>
<evidence type="ECO:0000256" key="7">
    <source>
        <dbReference type="ARBA" id="ARBA00023004"/>
    </source>
</evidence>
<organism evidence="12 13">
    <name type="scientific">Marinobacter koreensis</name>
    <dbReference type="NCBI Taxonomy" id="335974"/>
    <lineage>
        <taxon>Bacteria</taxon>
        <taxon>Pseudomonadati</taxon>
        <taxon>Pseudomonadota</taxon>
        <taxon>Gammaproteobacteria</taxon>
        <taxon>Pseudomonadales</taxon>
        <taxon>Marinobacteraceae</taxon>
        <taxon>Marinobacter</taxon>
    </lineage>
</organism>
<evidence type="ECO:0000259" key="11">
    <source>
        <dbReference type="PROSITE" id="PS51007"/>
    </source>
</evidence>
<evidence type="ECO:0000256" key="8">
    <source>
        <dbReference type="ARBA" id="ARBA00023136"/>
    </source>
</evidence>
<dbReference type="InterPro" id="IPR051459">
    <property type="entry name" value="Cytochrome_c-type_DH"/>
</dbReference>
<keyword evidence="7 9" id="KW-0408">Iron</keyword>
<keyword evidence="10" id="KW-1133">Transmembrane helix</keyword>
<sequence>MIKRVILGAVVILVVAAFIIVWNPSISRIDPPAAGSFKQADVDHGKVLAGLGNCGTCHTANKQKPFAGGVSFPTPFGTLYSANITPDLDTGIGHWSEEAFVRAMREGVDREGEQLFPAFPYTHFTKVTDEDLHDLYAYLMTRDPVSQEKPANKLEFPFSLRPLQAGWKLLFFDDQRFEPNADKSDAWNRGAYIAEGLGHCTACHSPRNDFGAEQTGAAYDGALVDGWYAPALNTSHSTPVAWTEEELYQYLRNGGSELHGVAAGSMAEVVHRGLAEAPDSDIHALAVYFNDLSGAGGTDAAGARKTAATAIRDAKAAGQRQMGHGEQIYAAACASCHANDPDSPNLMRPELSLNSAITAPDPTNLLRVTLEGIDTPSGLDGVVMPAFHDALDDEDLVALADFLREKVDRPAWKNLQARIDELRQP</sequence>
<keyword evidence="5" id="KW-0732">Signal</keyword>
<keyword evidence="13" id="KW-1185">Reference proteome</keyword>
<proteinExistence type="predicted"/>
<dbReference type="EMBL" id="JBHSNL010000001">
    <property type="protein sequence ID" value="MFC5545427.1"/>
    <property type="molecule type" value="Genomic_DNA"/>
</dbReference>
<dbReference type="Proteomes" id="UP001596055">
    <property type="component" value="Unassembled WGS sequence"/>
</dbReference>
<keyword evidence="2" id="KW-1003">Cell membrane</keyword>
<dbReference type="PROSITE" id="PS51007">
    <property type="entry name" value="CYTC"/>
    <property type="match status" value="3"/>
</dbReference>
<keyword evidence="10" id="KW-0812">Transmembrane</keyword>
<dbReference type="PIRSF" id="PIRSF000018">
    <property type="entry name" value="Mb_ADH_cyt_c"/>
    <property type="match status" value="1"/>
</dbReference>